<evidence type="ECO:0000313" key="3">
    <source>
        <dbReference type="Proteomes" id="UP000237798"/>
    </source>
</evidence>
<dbReference type="AlphaFoldDB" id="A0A2T0BPQ9"/>
<evidence type="ECO:0000313" key="2">
    <source>
        <dbReference type="EMBL" id="PRR85859.1"/>
    </source>
</evidence>
<keyword evidence="1" id="KW-0812">Transmembrane</keyword>
<protein>
    <submittedName>
        <fullName evidence="2">Uncharacterized protein</fullName>
    </submittedName>
</protein>
<name>A0A2T0BPQ9_9CLOT</name>
<dbReference type="OrthoDB" id="1957425at2"/>
<dbReference type="RefSeq" id="WP_106008660.1">
    <property type="nucleotide sequence ID" value="NZ_JALCQO010000063.1"/>
</dbReference>
<accession>A0A2T0BPQ9</accession>
<keyword evidence="1" id="KW-1133">Transmembrane helix</keyword>
<gene>
    <name evidence="2" type="ORF">CLLU_12010</name>
</gene>
<feature type="transmembrane region" description="Helical" evidence="1">
    <location>
        <begin position="6"/>
        <end position="26"/>
    </location>
</feature>
<comment type="caution">
    <text evidence="2">The sequence shown here is derived from an EMBL/GenBank/DDBJ whole genome shotgun (WGS) entry which is preliminary data.</text>
</comment>
<keyword evidence="1" id="KW-0472">Membrane</keyword>
<organism evidence="2 3">
    <name type="scientific">Clostridium luticellarii</name>
    <dbReference type="NCBI Taxonomy" id="1691940"/>
    <lineage>
        <taxon>Bacteria</taxon>
        <taxon>Bacillati</taxon>
        <taxon>Bacillota</taxon>
        <taxon>Clostridia</taxon>
        <taxon>Eubacteriales</taxon>
        <taxon>Clostridiaceae</taxon>
        <taxon>Clostridium</taxon>
    </lineage>
</organism>
<evidence type="ECO:0000256" key="1">
    <source>
        <dbReference type="SAM" id="Phobius"/>
    </source>
</evidence>
<dbReference type="Proteomes" id="UP000237798">
    <property type="component" value="Unassembled WGS sequence"/>
</dbReference>
<keyword evidence="3" id="KW-1185">Reference proteome</keyword>
<reference evidence="2 3" key="1">
    <citation type="submission" date="2018-03" db="EMBL/GenBank/DDBJ databases">
        <title>Genome sequence of Clostridium luticellarii DSM 29923.</title>
        <authorList>
            <person name="Poehlein A."/>
            <person name="Daniel R."/>
        </authorList>
    </citation>
    <scope>NUCLEOTIDE SEQUENCE [LARGE SCALE GENOMIC DNA]</scope>
    <source>
        <strain evidence="2 3">DSM 29923</strain>
    </source>
</reference>
<sequence>MPKNKFIYIIIITVFLISVYLIHDFLQPYIKITINNTTSKQINGLKIKSNAFNKNIEIRTIAAHSKYTMNLIPSKKFDEGNMIIYYFDKKDNEHEIYLLGYFEKGYSGNVDVAVNSIDINGILSVNVEDTVSISPLSRFLDSIYRY</sequence>
<dbReference type="EMBL" id="PVXP01000011">
    <property type="protein sequence ID" value="PRR85859.1"/>
    <property type="molecule type" value="Genomic_DNA"/>
</dbReference>
<proteinExistence type="predicted"/>